<comment type="caution">
    <text evidence="3">The sequence shown here is derived from an EMBL/GenBank/DDBJ whole genome shotgun (WGS) entry which is preliminary data.</text>
</comment>
<evidence type="ECO:0000256" key="1">
    <source>
        <dbReference type="SAM" id="SignalP"/>
    </source>
</evidence>
<sequence>MKTYLTYLSAILLLLSACAGSPPLKPDAVVRGDYSYLKAHLTWLIEQEMSEQDVEGLSIAVVDDQQVVWVQGFGYADQDNRIAATPETVYRTGSISKLFTDTLVMQLAEQGKLDIDQPLQTYLPNFAIKSRFPDAGPITPRNIMSHHSGLPGDRGNGMWTNNPAPFSQLVDRLKDEYAAYPPNRIWAYSNLGITLLGTMLERLTGEDFSPYANRQLLKPLGMTHAAFAPGIAGELTSKAYKNDQEKAEVALRDMPAGGLNANVLDLSRFIAMVLADGKANGRQILKPETLHEMLRQQNQDVALDVGNKTGLGWFLTSKPGIGDVAAHGGATLFHRSLLTVLPEHKLGVVVLANSPPTGDLIDKVTDKALKLAIAIKTGQPLPEDAETPEIETRGLTAQQQHTAAGQYATALGYIKLTADGDTLVTELNGKSLDLVGRDDGKFGIRYKLLGLIPIQPKQLAEVGVSIRHVDGHDLALVHWHGQTFVLGEKIQPVPIPAAMRSRLGEYEIVNLAEDEAMVPEKCALRERDGFLMLEYSIPAFDLNNLTLPIAPVSENAAVILGLGRGMQETVRLETINGQEFVAYSGYLLRKK</sequence>
<feature type="chain" id="PRO_5047170530" evidence="1">
    <location>
        <begin position="20"/>
        <end position="591"/>
    </location>
</feature>
<feature type="signal peptide" evidence="1">
    <location>
        <begin position="1"/>
        <end position="19"/>
    </location>
</feature>
<dbReference type="Proteomes" id="UP000652176">
    <property type="component" value="Unassembled WGS sequence"/>
</dbReference>
<protein>
    <submittedName>
        <fullName evidence="3">Beta-lactamase family protein</fullName>
    </submittedName>
</protein>
<organism evidence="3 4">
    <name type="scientific">Methylomonas albis</name>
    <dbReference type="NCBI Taxonomy" id="1854563"/>
    <lineage>
        <taxon>Bacteria</taxon>
        <taxon>Pseudomonadati</taxon>
        <taxon>Pseudomonadota</taxon>
        <taxon>Gammaproteobacteria</taxon>
        <taxon>Methylococcales</taxon>
        <taxon>Methylococcaceae</taxon>
        <taxon>Methylomonas</taxon>
    </lineage>
</organism>
<keyword evidence="1" id="KW-0732">Signal</keyword>
<dbReference type="EMBL" id="JACXSS010000001">
    <property type="protein sequence ID" value="MBD9356170.1"/>
    <property type="molecule type" value="Genomic_DNA"/>
</dbReference>
<feature type="domain" description="Beta-lactamase-related" evidence="2">
    <location>
        <begin position="44"/>
        <end position="359"/>
    </location>
</feature>
<evidence type="ECO:0000313" key="3">
    <source>
        <dbReference type="EMBL" id="MBD9356170.1"/>
    </source>
</evidence>
<dbReference type="Pfam" id="PF00144">
    <property type="entry name" value="Beta-lactamase"/>
    <property type="match status" value="1"/>
</dbReference>
<proteinExistence type="predicted"/>
<evidence type="ECO:0000313" key="4">
    <source>
        <dbReference type="Proteomes" id="UP000652176"/>
    </source>
</evidence>
<name>A0ABR9CZN9_9GAMM</name>
<dbReference type="InterPro" id="IPR012338">
    <property type="entry name" value="Beta-lactam/transpept-like"/>
</dbReference>
<gene>
    <name evidence="3" type="ORF">IE877_09760</name>
</gene>
<dbReference type="InterPro" id="IPR001466">
    <property type="entry name" value="Beta-lactam-related"/>
</dbReference>
<dbReference type="Gene3D" id="3.40.710.10">
    <property type="entry name" value="DD-peptidase/beta-lactamase superfamily"/>
    <property type="match status" value="1"/>
</dbReference>
<dbReference type="PANTHER" id="PTHR46825">
    <property type="entry name" value="D-ALANYL-D-ALANINE-CARBOXYPEPTIDASE/ENDOPEPTIDASE AMPH"/>
    <property type="match status" value="1"/>
</dbReference>
<reference evidence="3 4" key="1">
    <citation type="submission" date="2020-09" db="EMBL/GenBank/DDBJ databases">
        <title>Methylomonas albis sp. nov. and Methylomonas fluvii sp. nov.: Two cold-adapted methanotrophs from the River Elbe and an amended description of Methylovulum psychrotolerans strain Eb1.</title>
        <authorList>
            <person name="Bussmann I.K."/>
            <person name="Klings K.-W."/>
            <person name="Warnstedt J."/>
            <person name="Hoppert M."/>
            <person name="Saborowski A."/>
            <person name="Horn F."/>
            <person name="Liebner S."/>
        </authorList>
    </citation>
    <scope>NUCLEOTIDE SEQUENCE [LARGE SCALE GENOMIC DNA]</scope>
    <source>
        <strain evidence="3 4">EbA</strain>
    </source>
</reference>
<keyword evidence="4" id="KW-1185">Reference proteome</keyword>
<evidence type="ECO:0000259" key="2">
    <source>
        <dbReference type="Pfam" id="PF00144"/>
    </source>
</evidence>
<dbReference type="SUPFAM" id="SSF56601">
    <property type="entry name" value="beta-lactamase/transpeptidase-like"/>
    <property type="match status" value="1"/>
</dbReference>
<dbReference type="PROSITE" id="PS51257">
    <property type="entry name" value="PROKAR_LIPOPROTEIN"/>
    <property type="match status" value="1"/>
</dbReference>
<accession>A0ABR9CZN9</accession>
<dbReference type="InterPro" id="IPR050491">
    <property type="entry name" value="AmpC-like"/>
</dbReference>
<dbReference type="PANTHER" id="PTHR46825:SF9">
    <property type="entry name" value="BETA-LACTAMASE-RELATED DOMAIN-CONTAINING PROTEIN"/>
    <property type="match status" value="1"/>
</dbReference>